<feature type="non-terminal residue" evidence="11">
    <location>
        <position position="637"/>
    </location>
</feature>
<feature type="transmembrane region" description="Helical" evidence="8">
    <location>
        <begin position="254"/>
        <end position="276"/>
    </location>
</feature>
<keyword evidence="6 8" id="KW-0472">Membrane</keyword>
<accession>A0AAV2RY11</accession>
<evidence type="ECO:0000259" key="10">
    <source>
        <dbReference type="Pfam" id="PF25987"/>
    </source>
</evidence>
<evidence type="ECO:0000256" key="9">
    <source>
        <dbReference type="SAM" id="SignalP"/>
    </source>
</evidence>
<reference evidence="11 12" key="1">
    <citation type="submission" date="2024-05" db="EMBL/GenBank/DDBJ databases">
        <authorList>
            <person name="Wallberg A."/>
        </authorList>
    </citation>
    <scope>NUCLEOTIDE SEQUENCE [LARGE SCALE GENOMIC DNA]</scope>
</reference>
<evidence type="ECO:0000256" key="1">
    <source>
        <dbReference type="ARBA" id="ARBA00004141"/>
    </source>
</evidence>
<feature type="transmembrane region" description="Helical" evidence="8">
    <location>
        <begin position="425"/>
        <end position="450"/>
    </location>
</feature>
<dbReference type="EMBL" id="CAXKWB010032961">
    <property type="protein sequence ID" value="CAL4142097.1"/>
    <property type="molecule type" value="Genomic_DNA"/>
</dbReference>
<feature type="transmembrane region" description="Helical" evidence="8">
    <location>
        <begin position="328"/>
        <end position="350"/>
    </location>
</feature>
<feature type="transmembrane region" description="Helical" evidence="8">
    <location>
        <begin position="362"/>
        <end position="384"/>
    </location>
</feature>
<feature type="transmembrane region" description="Helical" evidence="8">
    <location>
        <begin position="296"/>
        <end position="316"/>
    </location>
</feature>
<evidence type="ECO:0000313" key="11">
    <source>
        <dbReference type="EMBL" id="CAL4142097.1"/>
    </source>
</evidence>
<evidence type="ECO:0000256" key="3">
    <source>
        <dbReference type="ARBA" id="ARBA00022692"/>
    </source>
</evidence>
<gene>
    <name evidence="11" type="ORF">MNOR_LOCUS29020</name>
</gene>
<evidence type="ECO:0000256" key="2">
    <source>
        <dbReference type="ARBA" id="ARBA00022553"/>
    </source>
</evidence>
<name>A0AAV2RY11_MEGNR</name>
<dbReference type="Pfam" id="PF25987">
    <property type="entry name" value="PRRT3"/>
    <property type="match status" value="1"/>
</dbReference>
<keyword evidence="3 8" id="KW-0812">Transmembrane</keyword>
<dbReference type="InterPro" id="IPR052836">
    <property type="entry name" value="PRRT_domain-containing"/>
</dbReference>
<feature type="transmembrane region" description="Helical" evidence="8">
    <location>
        <begin position="470"/>
        <end position="488"/>
    </location>
</feature>
<dbReference type="InterPro" id="IPR059081">
    <property type="entry name" value="PRRT3-4"/>
</dbReference>
<dbReference type="PANTHER" id="PTHR35578">
    <property type="entry name" value="PROLINE-RICH TRANSMEMBRANE PROTEIN 4-RELATED"/>
    <property type="match status" value="1"/>
</dbReference>
<feature type="chain" id="PRO_5044010782" description="Proline-rich transmembrane protein 3/4 domain-containing protein" evidence="9">
    <location>
        <begin position="25"/>
        <end position="637"/>
    </location>
</feature>
<evidence type="ECO:0000256" key="6">
    <source>
        <dbReference type="ARBA" id="ARBA00023136"/>
    </source>
</evidence>
<keyword evidence="12" id="KW-1185">Reference proteome</keyword>
<sequence>MGVSEDLKMLLWAVVWALVTVTYAKPQVGQRTAQLTAPKIPQLEDSIIIKNDSKNGLNLFSKWAGMDLGHRRGQTGGMESELAAIFRGVAYGVTTEPPTTTKPTTTTTTTSTTTTTTTPQPVFKIVPSVHYSQATSDFQSFSESPKPLFPNKDTELSTKPEVPAAHPHDQPIQYPYLEAPEVHTQLTEDLKPTSGITDIQVVWADMSDVKWVKALGIAWVVHVYTAAALYCILVLLAIFWLARVNAKVHIMPHGYYITLHLLMFLAAFLRCVHLFHDPYGAEQRLPQPLSQALEETAWPCLTAAVGVAVMAIVRAWQCPRLIPKRNLASLGLALITAVHLVMALTAHLVTALLPDHVSPLRAAARAVTVAWGGTVGLVGLVATWRMATSTGRYPIQLGIRFSRTPTGVNVPLRNPRMALVHGTRLALAACIGQITLSALHLYALVGPFHLLDVPPLYPWQWMAYQSSTRTLEIITWVLLGAISALNVGGYQNKYASSSGEARLLTVLGCHCCGSSTSVATQEKLEDMYPAMYQTNHALRNFNAQTCGKGIYQDTLGDQMMHRANTGIRANKHNSIRKSATSDMTFLWNNGYVPVNSSSHPSSMLLNDSGFIRFKMQGVNEEIRSSLQNLDLISHDNN</sequence>
<dbReference type="PANTHER" id="PTHR35578:SF6">
    <property type="entry name" value="PROLINE-RICH TRANSMEMBRANE PROTEIN 4"/>
    <property type="match status" value="1"/>
</dbReference>
<feature type="domain" description="Proline-rich transmembrane protein 3/4" evidence="10">
    <location>
        <begin position="201"/>
        <end position="483"/>
    </location>
</feature>
<evidence type="ECO:0000256" key="7">
    <source>
        <dbReference type="SAM" id="MobiDB-lite"/>
    </source>
</evidence>
<evidence type="ECO:0000256" key="8">
    <source>
        <dbReference type="SAM" id="Phobius"/>
    </source>
</evidence>
<dbReference type="Proteomes" id="UP001497623">
    <property type="component" value="Unassembled WGS sequence"/>
</dbReference>
<evidence type="ECO:0000256" key="5">
    <source>
        <dbReference type="ARBA" id="ARBA00022989"/>
    </source>
</evidence>
<keyword evidence="5 8" id="KW-1133">Transmembrane helix</keyword>
<keyword evidence="4 9" id="KW-0732">Signal</keyword>
<comment type="caution">
    <text evidence="11">The sequence shown here is derived from an EMBL/GenBank/DDBJ whole genome shotgun (WGS) entry which is preliminary data.</text>
</comment>
<comment type="subcellular location">
    <subcellularLocation>
        <location evidence="1">Membrane</location>
        <topology evidence="1">Multi-pass membrane protein</topology>
    </subcellularLocation>
</comment>
<organism evidence="11 12">
    <name type="scientific">Meganyctiphanes norvegica</name>
    <name type="common">Northern krill</name>
    <name type="synonym">Thysanopoda norvegica</name>
    <dbReference type="NCBI Taxonomy" id="48144"/>
    <lineage>
        <taxon>Eukaryota</taxon>
        <taxon>Metazoa</taxon>
        <taxon>Ecdysozoa</taxon>
        <taxon>Arthropoda</taxon>
        <taxon>Crustacea</taxon>
        <taxon>Multicrustacea</taxon>
        <taxon>Malacostraca</taxon>
        <taxon>Eumalacostraca</taxon>
        <taxon>Eucarida</taxon>
        <taxon>Euphausiacea</taxon>
        <taxon>Euphausiidae</taxon>
        <taxon>Meganyctiphanes</taxon>
    </lineage>
</organism>
<protein>
    <recommendedName>
        <fullName evidence="10">Proline-rich transmembrane protein 3/4 domain-containing protein</fullName>
    </recommendedName>
</protein>
<evidence type="ECO:0000256" key="4">
    <source>
        <dbReference type="ARBA" id="ARBA00022729"/>
    </source>
</evidence>
<feature type="signal peptide" evidence="9">
    <location>
        <begin position="1"/>
        <end position="24"/>
    </location>
</feature>
<feature type="region of interest" description="Disordered" evidence="7">
    <location>
        <begin position="94"/>
        <end position="119"/>
    </location>
</feature>
<dbReference type="AlphaFoldDB" id="A0AAV2RY11"/>
<proteinExistence type="predicted"/>
<evidence type="ECO:0000313" key="12">
    <source>
        <dbReference type="Proteomes" id="UP001497623"/>
    </source>
</evidence>
<feature type="transmembrane region" description="Helical" evidence="8">
    <location>
        <begin position="216"/>
        <end position="242"/>
    </location>
</feature>
<keyword evidence="2" id="KW-0597">Phosphoprotein</keyword>